<sequence length="469" mass="54097">MRFPSIFTIALLVSIYSGNNFKENPFSKPDINFIIPPSPSQFLLFGLYFIIMAVKFLYAQEHDEEPGRERTVQRWTTISIVFGMIVSIYICCLPYLVDFRSTTFSCIFYFTLIFFTVLYGLMTTEYIIIKVYYDLWIFPVALLALLSCIYASLIVPKSLHFHISACICCVLFGIHEIVSIWKHGLNKRMWDSDSSRSKLIRGVRITTTFHQCLLLLLFDFRPVLVYSPLNDRTDHLPPPPILGSSCAPLQYIDPYGVPTMRFPSISYFALILFLMLCNNFSEDPFAKPEIDLTILSDPQTFLIVPFLLIAILKFSFSMKHENEPGREKVVQRWATFSIFIGMTATIYMCALPYFVDPMSVSFSRICSYSLIFFTIFIPLLTTEYLIVYVYYDLWIFPVALLALLSCIYASLIVPKSLHVQTSACICCVLFGIHEIVSIWKHGLNKMMWTCIYEEWEAENGPVQPVISFK</sequence>
<feature type="transmembrane region" description="Helical" evidence="1">
    <location>
        <begin position="78"/>
        <end position="96"/>
    </location>
</feature>
<accession>A0A6A5GVY0</accession>
<dbReference type="EMBL" id="WUAV01000004">
    <property type="protein sequence ID" value="KAF1759638.1"/>
    <property type="molecule type" value="Genomic_DNA"/>
</dbReference>
<feature type="transmembrane region" description="Helical" evidence="1">
    <location>
        <begin position="102"/>
        <end position="121"/>
    </location>
</feature>
<proteinExistence type="predicted"/>
<feature type="transmembrane region" description="Helical" evidence="1">
    <location>
        <begin position="361"/>
        <end position="381"/>
    </location>
</feature>
<feature type="transmembrane region" description="Helical" evidence="1">
    <location>
        <begin position="161"/>
        <end position="181"/>
    </location>
</feature>
<dbReference type="Proteomes" id="UP000483820">
    <property type="component" value="Chromosome IV"/>
</dbReference>
<keyword evidence="1" id="KW-1133">Transmembrane helix</keyword>
<feature type="transmembrane region" description="Helical" evidence="1">
    <location>
        <begin position="293"/>
        <end position="312"/>
    </location>
</feature>
<dbReference type="CTD" id="9805854"/>
<comment type="caution">
    <text evidence="2">The sequence shown here is derived from an EMBL/GenBank/DDBJ whole genome shotgun (WGS) entry which is preliminary data.</text>
</comment>
<feature type="transmembrane region" description="Helical" evidence="1">
    <location>
        <begin position="133"/>
        <end position="155"/>
    </location>
</feature>
<name>A0A6A5GVY0_CAERE</name>
<keyword evidence="1" id="KW-0472">Membrane</keyword>
<gene>
    <name evidence="2" type="ORF">GCK72_016105</name>
</gene>
<feature type="transmembrane region" description="Helical" evidence="1">
    <location>
        <begin position="419"/>
        <end position="439"/>
    </location>
</feature>
<organism evidence="2 3">
    <name type="scientific">Caenorhabditis remanei</name>
    <name type="common">Caenorhabditis vulgaris</name>
    <dbReference type="NCBI Taxonomy" id="31234"/>
    <lineage>
        <taxon>Eukaryota</taxon>
        <taxon>Metazoa</taxon>
        <taxon>Ecdysozoa</taxon>
        <taxon>Nematoda</taxon>
        <taxon>Chromadorea</taxon>
        <taxon>Rhabditida</taxon>
        <taxon>Rhabditina</taxon>
        <taxon>Rhabditomorpha</taxon>
        <taxon>Rhabditoidea</taxon>
        <taxon>Rhabditidae</taxon>
        <taxon>Peloderinae</taxon>
        <taxon>Caenorhabditis</taxon>
    </lineage>
</organism>
<protein>
    <submittedName>
        <fullName evidence="2">Uncharacterized protein</fullName>
    </submittedName>
</protein>
<feature type="transmembrane region" description="Helical" evidence="1">
    <location>
        <begin position="393"/>
        <end position="413"/>
    </location>
</feature>
<dbReference type="RefSeq" id="XP_053586097.1">
    <property type="nucleotide sequence ID" value="XM_053731325.1"/>
</dbReference>
<evidence type="ECO:0000313" key="3">
    <source>
        <dbReference type="Proteomes" id="UP000483820"/>
    </source>
</evidence>
<reference evidence="2 3" key="1">
    <citation type="submission" date="2019-12" db="EMBL/GenBank/DDBJ databases">
        <title>Chromosome-level assembly of the Caenorhabditis remanei genome.</title>
        <authorList>
            <person name="Teterina A.A."/>
            <person name="Willis J.H."/>
            <person name="Phillips P.C."/>
        </authorList>
    </citation>
    <scope>NUCLEOTIDE SEQUENCE [LARGE SCALE GENOMIC DNA]</scope>
    <source>
        <strain evidence="2 3">PX506</strain>
        <tissue evidence="2">Whole organism</tissue>
    </source>
</reference>
<keyword evidence="1" id="KW-0812">Transmembrane</keyword>
<dbReference type="GeneID" id="9805854"/>
<dbReference type="KEGG" id="crq:GCK72_016105"/>
<feature type="transmembrane region" description="Helical" evidence="1">
    <location>
        <begin position="333"/>
        <end position="355"/>
    </location>
</feature>
<feature type="transmembrane region" description="Helical" evidence="1">
    <location>
        <begin position="264"/>
        <end position="281"/>
    </location>
</feature>
<evidence type="ECO:0000313" key="2">
    <source>
        <dbReference type="EMBL" id="KAF1759638.1"/>
    </source>
</evidence>
<dbReference type="AlphaFoldDB" id="A0A6A5GVY0"/>
<feature type="transmembrane region" description="Helical" evidence="1">
    <location>
        <begin position="41"/>
        <end position="58"/>
    </location>
</feature>
<evidence type="ECO:0000256" key="1">
    <source>
        <dbReference type="SAM" id="Phobius"/>
    </source>
</evidence>